<dbReference type="Pfam" id="PF09671">
    <property type="entry name" value="Spore_GerQ"/>
    <property type="match status" value="1"/>
</dbReference>
<organism evidence="3 4">
    <name type="scientific">Paenibacillus chitinolyticus</name>
    <dbReference type="NCBI Taxonomy" id="79263"/>
    <lineage>
        <taxon>Bacteria</taxon>
        <taxon>Bacillati</taxon>
        <taxon>Bacillota</taxon>
        <taxon>Bacilli</taxon>
        <taxon>Bacillales</taxon>
        <taxon>Paenibacillaceae</taxon>
        <taxon>Paenibacillus</taxon>
    </lineage>
</organism>
<dbReference type="PIRSF" id="PIRSF038931">
    <property type="entry name" value="GerQ"/>
    <property type="match status" value="1"/>
</dbReference>
<reference evidence="3 4" key="1">
    <citation type="submission" date="2018-01" db="EMBL/GenBank/DDBJ databases">
        <title>The whole genome sequencing and assembly of Paenibacillus chitinolyticus KCCM 41400 strain.</title>
        <authorList>
            <person name="Kim J.-Y."/>
            <person name="Park M.-K."/>
            <person name="Lee Y.-J."/>
            <person name="Yi H."/>
            <person name="Bahn Y.-S."/>
            <person name="Kim J.F."/>
            <person name="Lee D.-W."/>
        </authorList>
    </citation>
    <scope>NUCLEOTIDE SEQUENCE [LARGE SCALE GENOMIC DNA]</scope>
    <source>
        <strain evidence="3 4">KCCM 41400</strain>
    </source>
</reference>
<dbReference type="Proteomes" id="UP000288943">
    <property type="component" value="Chromosome"/>
</dbReference>
<dbReference type="RefSeq" id="WP_042233497.1">
    <property type="nucleotide sequence ID" value="NZ_CP026520.1"/>
</dbReference>
<protein>
    <submittedName>
        <fullName evidence="3">Spore coat protein GerQ</fullName>
    </submittedName>
</protein>
<keyword evidence="5" id="KW-1185">Reference proteome</keyword>
<dbReference type="KEGG" id="pchi:PC41400_25655"/>
<dbReference type="GeneID" id="95378181"/>
<dbReference type="EMBL" id="JAMDMJ010000042">
    <property type="protein sequence ID" value="MCY9599355.1"/>
    <property type="molecule type" value="Genomic_DNA"/>
</dbReference>
<proteinExistence type="predicted"/>
<dbReference type="NCBIfam" id="TIGR02728">
    <property type="entry name" value="spore_gerQ"/>
    <property type="match status" value="1"/>
</dbReference>
<dbReference type="OrthoDB" id="1643178at2"/>
<feature type="compositionally biased region" description="Low complexity" evidence="1">
    <location>
        <begin position="11"/>
        <end position="23"/>
    </location>
</feature>
<dbReference type="Proteomes" id="UP001527202">
    <property type="component" value="Unassembled WGS sequence"/>
</dbReference>
<keyword evidence="3" id="KW-0167">Capsid protein</keyword>
<reference evidence="2 5" key="2">
    <citation type="submission" date="2022-05" db="EMBL/GenBank/DDBJ databases">
        <title>Genome Sequencing of Bee-Associated Microbes.</title>
        <authorList>
            <person name="Dunlap C."/>
        </authorList>
    </citation>
    <scope>NUCLEOTIDE SEQUENCE [LARGE SCALE GENOMIC DNA]</scope>
    <source>
        <strain evidence="2 5">NRRL B-23120</strain>
    </source>
</reference>
<gene>
    <name evidence="3" type="primary">gerQ</name>
    <name evidence="2" type="ORF">M5X16_26795</name>
    <name evidence="3" type="ORF">PC41400_25655</name>
</gene>
<feature type="region of interest" description="Disordered" evidence="1">
    <location>
        <begin position="1"/>
        <end position="75"/>
    </location>
</feature>
<name>A0A410X2Q8_9BACL</name>
<evidence type="ECO:0000313" key="2">
    <source>
        <dbReference type="EMBL" id="MCY9599355.1"/>
    </source>
</evidence>
<dbReference type="EMBL" id="CP026520">
    <property type="protein sequence ID" value="QAV20887.1"/>
    <property type="molecule type" value="Genomic_DNA"/>
</dbReference>
<evidence type="ECO:0000313" key="5">
    <source>
        <dbReference type="Proteomes" id="UP001527202"/>
    </source>
</evidence>
<evidence type="ECO:0000313" key="4">
    <source>
        <dbReference type="Proteomes" id="UP000288943"/>
    </source>
</evidence>
<feature type="compositionally biased region" description="Gly residues" evidence="1">
    <location>
        <begin position="66"/>
        <end position="75"/>
    </location>
</feature>
<evidence type="ECO:0000313" key="3">
    <source>
        <dbReference type="EMBL" id="QAV20887.1"/>
    </source>
</evidence>
<sequence length="165" mass="17778">MTISSNPGSKTYGTTAPGYTTYPSFPGTAQGGYPSSPGSQFPGMPFPGSQLPGYPSYPGQYPPPGAGSGGTGVPGGVSQLPLEESFIENILRLNLGKVGTFYMTYENNKEWNAKIFRGVIEAAGRDHIIISDPKTGVRYLLLMVNLDYVTFDEPLNYFNKPVQPR</sequence>
<keyword evidence="3" id="KW-0946">Virion</keyword>
<accession>A0A410X2Q8</accession>
<dbReference type="AlphaFoldDB" id="A0A410X2Q8"/>
<evidence type="ECO:0000256" key="1">
    <source>
        <dbReference type="SAM" id="MobiDB-lite"/>
    </source>
</evidence>
<dbReference type="InterPro" id="IPR014099">
    <property type="entry name" value="Spore_coat_GerQ"/>
</dbReference>